<dbReference type="InterPro" id="IPR051013">
    <property type="entry name" value="MBL_superfamily_lactonases"/>
</dbReference>
<keyword evidence="5" id="KW-0732">Signal</keyword>
<dbReference type="InterPro" id="IPR036866">
    <property type="entry name" value="RibonucZ/Hydroxyglut_hydro"/>
</dbReference>
<reference evidence="7 8" key="1">
    <citation type="journal article" date="2010" name="J. Bacteriol.">
        <title>Genome sequence of Fulvimarina pelagi HTCC2506T, a Mn(II)-oxidizing alphaproteobacterium possessing an aerobic anoxygenic photosynthetic gene cluster and Xanthorhodopsin.</title>
        <authorList>
            <person name="Kang I."/>
            <person name="Oh H.M."/>
            <person name="Lim S.I."/>
            <person name="Ferriera S."/>
            <person name="Giovannoni S.J."/>
            <person name="Cho J.C."/>
        </authorList>
    </citation>
    <scope>NUCLEOTIDE SEQUENCE [LARGE SCALE GENOMIC DNA]</scope>
    <source>
        <strain evidence="7 8">HTCC2506</strain>
    </source>
</reference>
<evidence type="ECO:0000313" key="8">
    <source>
        <dbReference type="Proteomes" id="UP000004310"/>
    </source>
</evidence>
<comment type="caution">
    <text evidence="7">The sequence shown here is derived from an EMBL/GenBank/DDBJ whole genome shotgun (WGS) entry which is preliminary data.</text>
</comment>
<evidence type="ECO:0000256" key="1">
    <source>
        <dbReference type="ARBA" id="ARBA00007749"/>
    </source>
</evidence>
<dbReference type="HOGENOM" id="CLU_056519_0_0_5"/>
<proteinExistence type="inferred from homology"/>
<evidence type="ECO:0000256" key="4">
    <source>
        <dbReference type="ARBA" id="ARBA00022833"/>
    </source>
</evidence>
<dbReference type="EMBL" id="AATP01000001">
    <property type="protein sequence ID" value="EAU43074.1"/>
    <property type="molecule type" value="Genomic_DNA"/>
</dbReference>
<feature type="signal peptide" evidence="5">
    <location>
        <begin position="1"/>
        <end position="34"/>
    </location>
</feature>
<accession>Q0G5J0</accession>
<protein>
    <submittedName>
        <fullName evidence="7">Metallo-beta-lactamase superfamily protein</fullName>
    </submittedName>
</protein>
<dbReference type="Gene3D" id="3.60.15.10">
    <property type="entry name" value="Ribonuclease Z/Hydroxyacylglutathione hydrolase-like"/>
    <property type="match status" value="1"/>
</dbReference>
<dbReference type="GO" id="GO:0046872">
    <property type="term" value="F:metal ion binding"/>
    <property type="evidence" value="ECO:0007669"/>
    <property type="project" value="UniProtKB-KW"/>
</dbReference>
<gene>
    <name evidence="7" type="ORF">FP2506_09531</name>
</gene>
<keyword evidence="3" id="KW-0378">Hydrolase</keyword>
<evidence type="ECO:0000256" key="5">
    <source>
        <dbReference type="SAM" id="SignalP"/>
    </source>
</evidence>
<keyword evidence="4" id="KW-0862">Zinc</keyword>
<organism evidence="7 8">
    <name type="scientific">Fulvimarina pelagi HTCC2506</name>
    <dbReference type="NCBI Taxonomy" id="314231"/>
    <lineage>
        <taxon>Bacteria</taxon>
        <taxon>Pseudomonadati</taxon>
        <taxon>Pseudomonadota</taxon>
        <taxon>Alphaproteobacteria</taxon>
        <taxon>Hyphomicrobiales</taxon>
        <taxon>Aurantimonadaceae</taxon>
        <taxon>Fulvimarina</taxon>
    </lineage>
</organism>
<dbReference type="Proteomes" id="UP000004310">
    <property type="component" value="Unassembled WGS sequence"/>
</dbReference>
<dbReference type="RefSeq" id="WP_007067048.1">
    <property type="nucleotide sequence ID" value="NZ_DS022272.1"/>
</dbReference>
<dbReference type="PROSITE" id="PS51318">
    <property type="entry name" value="TAT"/>
    <property type="match status" value="1"/>
</dbReference>
<evidence type="ECO:0000313" key="7">
    <source>
        <dbReference type="EMBL" id="EAU43074.1"/>
    </source>
</evidence>
<dbReference type="Pfam" id="PF00753">
    <property type="entry name" value="Lactamase_B"/>
    <property type="match status" value="1"/>
</dbReference>
<dbReference type="PANTHER" id="PTHR42978:SF6">
    <property type="entry name" value="QUORUM-QUENCHING LACTONASE YTNP-RELATED"/>
    <property type="match status" value="1"/>
</dbReference>
<comment type="similarity">
    <text evidence="1">Belongs to the metallo-beta-lactamase superfamily.</text>
</comment>
<dbReference type="CDD" id="cd07720">
    <property type="entry name" value="OPHC2-like_MBL-fold"/>
    <property type="match status" value="1"/>
</dbReference>
<keyword evidence="2" id="KW-0479">Metal-binding</keyword>
<evidence type="ECO:0000259" key="6">
    <source>
        <dbReference type="SMART" id="SM00849"/>
    </source>
</evidence>
<dbReference type="InterPro" id="IPR001279">
    <property type="entry name" value="Metallo-B-lactamas"/>
</dbReference>
<dbReference type="STRING" id="217511.GCA_001463845_00671"/>
<evidence type="ECO:0000256" key="2">
    <source>
        <dbReference type="ARBA" id="ARBA00022723"/>
    </source>
</evidence>
<dbReference type="SMART" id="SM00849">
    <property type="entry name" value="Lactamase_B"/>
    <property type="match status" value="1"/>
</dbReference>
<dbReference type="GO" id="GO:0016787">
    <property type="term" value="F:hydrolase activity"/>
    <property type="evidence" value="ECO:0007669"/>
    <property type="project" value="UniProtKB-KW"/>
</dbReference>
<name>Q0G5J0_9HYPH</name>
<feature type="chain" id="PRO_5004172707" evidence="5">
    <location>
        <begin position="35"/>
        <end position="351"/>
    </location>
</feature>
<evidence type="ECO:0000256" key="3">
    <source>
        <dbReference type="ARBA" id="ARBA00022801"/>
    </source>
</evidence>
<dbReference type="AlphaFoldDB" id="Q0G5J0"/>
<dbReference type="SUPFAM" id="SSF56281">
    <property type="entry name" value="Metallo-hydrolase/oxidoreductase"/>
    <property type="match status" value="1"/>
</dbReference>
<dbReference type="InterPro" id="IPR006311">
    <property type="entry name" value="TAT_signal"/>
</dbReference>
<sequence length="351" mass="38671">MTDRQSERMTRRQALAAGSALGLAATGMVGGARAQDGNPAENTEVEADISRAQTMKPGWTRFDLGYARITTVLDGERPGEGPFPTFGMEQSQEAMAELMRANFLPEERIISYFTPVLVELDDNLVLFDTGFGEGGRENGFGKLVERMEAAGYGTDSVTIVVLTHFHGDHIQGLVTADGSPVFPNARYVAGRAEWDYWTSDEAKSGPRADNAELVAKLLVPLEDQFTFVNDGEEVVTGITAIAAFGHTPGHMIFEIESEGQRLMLTADTANHFVASLQKPEWHVKFDLDKEQAVETRKRVFDRIAEERLPFIGYHMPFPAVGYAEKMEDGGYRFVPASYQFEVAAETEEGAQ</sequence>
<feature type="domain" description="Metallo-beta-lactamase" evidence="6">
    <location>
        <begin position="112"/>
        <end position="314"/>
    </location>
</feature>
<dbReference type="PANTHER" id="PTHR42978">
    <property type="entry name" value="QUORUM-QUENCHING LACTONASE YTNP-RELATED-RELATED"/>
    <property type="match status" value="1"/>
</dbReference>
<dbReference type="eggNOG" id="COG0491">
    <property type="taxonomic scope" value="Bacteria"/>
</dbReference>
<keyword evidence="8" id="KW-1185">Reference proteome</keyword>